<dbReference type="GO" id="GO:0003723">
    <property type="term" value="F:RNA binding"/>
    <property type="evidence" value="ECO:0007669"/>
    <property type="project" value="InterPro"/>
</dbReference>
<dbReference type="Gene3D" id="3.30.2130.30">
    <property type="match status" value="1"/>
</dbReference>
<evidence type="ECO:0000313" key="4">
    <source>
        <dbReference type="Proteomes" id="UP000292209"/>
    </source>
</evidence>
<sequence length="398" mass="45529">MQTFDYLWGMIHFDLKGKVAVTCKDRFAPYLEQELLELGFRPKYVGRTHIELFASLNDCISLNLHLRTASHVLYEIKTLYLHKADDIYRRIKALPWEDYLDPDAYFSVISHVENETVNNPLFVNVRIKDAIVDRFREKFGKRPDSGSSLDGAVIQMFWKEQQATLYINTSGETLAKHGYRKIPGHAPMLEALASATIIASEWDRKSPFINPMCGSGTLAIEAALMATQRFPGLFRDHYGFMYIKGYSEEIYQKIRKKMEDKILDRPGLRIIASDISEQAVLFARENAGIAGVEDLIDFEVCDFEETTVPQDAGGVVFFNPEYGERLGEEGDLGDVYKRMGDFLKQKCASYTGFIFTGNMALAKRVGLRTSRRIEFYNGTIDCRLLKYELFRGKKEDGK</sequence>
<dbReference type="Proteomes" id="UP000292209">
    <property type="component" value="Unassembled WGS sequence"/>
</dbReference>
<evidence type="ECO:0000256" key="1">
    <source>
        <dbReference type="ARBA" id="ARBA00022603"/>
    </source>
</evidence>
<keyword evidence="4" id="KW-1185">Reference proteome</keyword>
<dbReference type="PANTHER" id="PTHR47313">
    <property type="entry name" value="RIBOSOMAL RNA LARGE SUBUNIT METHYLTRANSFERASE K/L"/>
    <property type="match status" value="1"/>
</dbReference>
<dbReference type="GO" id="GO:0008990">
    <property type="term" value="F:rRNA (guanine-N2-)-methyltransferase activity"/>
    <property type="evidence" value="ECO:0007669"/>
    <property type="project" value="TreeGrafter"/>
</dbReference>
<dbReference type="GO" id="GO:0070043">
    <property type="term" value="F:rRNA (guanine-N7-)-methyltransferase activity"/>
    <property type="evidence" value="ECO:0007669"/>
    <property type="project" value="TreeGrafter"/>
</dbReference>
<keyword evidence="1 3" id="KW-0808">Transferase</keyword>
<organism evidence="3 4">
    <name type="scientific">Cecembia calidifontis</name>
    <dbReference type="NCBI Taxonomy" id="1187080"/>
    <lineage>
        <taxon>Bacteria</taxon>
        <taxon>Pseudomonadati</taxon>
        <taxon>Bacteroidota</taxon>
        <taxon>Cytophagia</taxon>
        <taxon>Cytophagales</taxon>
        <taxon>Cyclobacteriaceae</taxon>
        <taxon>Cecembia</taxon>
    </lineage>
</organism>
<name>A0A4Q7PAB5_9BACT</name>
<protein>
    <submittedName>
        <fullName evidence="3">Putative N6-adenine-specific DNA methylase</fullName>
    </submittedName>
</protein>
<reference evidence="3 4" key="1">
    <citation type="submission" date="2019-02" db="EMBL/GenBank/DDBJ databases">
        <title>Genomic Encyclopedia of Archaeal and Bacterial Type Strains, Phase II (KMG-II): from individual species to whole genera.</title>
        <authorList>
            <person name="Goeker M."/>
        </authorList>
    </citation>
    <scope>NUCLEOTIDE SEQUENCE [LARGE SCALE GENOMIC DNA]</scope>
    <source>
        <strain evidence="3 4">DSM 21411</strain>
    </source>
</reference>
<dbReference type="InterPro" id="IPR029063">
    <property type="entry name" value="SAM-dependent_MTases_sf"/>
</dbReference>
<dbReference type="CDD" id="cd11715">
    <property type="entry name" value="THUMP_AdoMetMT"/>
    <property type="match status" value="1"/>
</dbReference>
<proteinExistence type="predicted"/>
<dbReference type="SMART" id="SM00981">
    <property type="entry name" value="THUMP"/>
    <property type="match status" value="1"/>
</dbReference>
<keyword evidence="1 3" id="KW-0489">Methyltransferase</keyword>
<dbReference type="EMBL" id="SGXG01000001">
    <property type="protein sequence ID" value="RZS97203.1"/>
    <property type="molecule type" value="Genomic_DNA"/>
</dbReference>
<gene>
    <name evidence="3" type="ORF">BC751_2801</name>
</gene>
<evidence type="ECO:0000259" key="2">
    <source>
        <dbReference type="SMART" id="SM00981"/>
    </source>
</evidence>
<dbReference type="AlphaFoldDB" id="A0A4Q7PAB5"/>
<accession>A0A4Q7PAB5</accession>
<dbReference type="Gene3D" id="3.40.50.150">
    <property type="entry name" value="Vaccinia Virus protein VP39"/>
    <property type="match status" value="1"/>
</dbReference>
<dbReference type="PANTHER" id="PTHR47313:SF1">
    <property type="entry name" value="RIBOSOMAL RNA LARGE SUBUNIT METHYLTRANSFERASE K_L"/>
    <property type="match status" value="1"/>
</dbReference>
<dbReference type="InterPro" id="IPR004114">
    <property type="entry name" value="THUMP_dom"/>
</dbReference>
<dbReference type="Pfam" id="PF02926">
    <property type="entry name" value="THUMP"/>
    <property type="match status" value="1"/>
</dbReference>
<evidence type="ECO:0000313" key="3">
    <source>
        <dbReference type="EMBL" id="RZS97203.1"/>
    </source>
</evidence>
<comment type="caution">
    <text evidence="3">The sequence shown here is derived from an EMBL/GenBank/DDBJ whole genome shotgun (WGS) entry which is preliminary data.</text>
</comment>
<feature type="domain" description="THUMP" evidence="2">
    <location>
        <begin position="71"/>
        <end position="169"/>
    </location>
</feature>
<dbReference type="SUPFAM" id="SSF53335">
    <property type="entry name" value="S-adenosyl-L-methionine-dependent methyltransferases"/>
    <property type="match status" value="1"/>
</dbReference>
<dbReference type="InterPro" id="IPR000241">
    <property type="entry name" value="RlmKL-like_Mtase"/>
</dbReference>
<dbReference type="Pfam" id="PF01170">
    <property type="entry name" value="UPF0020"/>
    <property type="match status" value="1"/>
</dbReference>